<gene>
    <name evidence="1" type="ORF">EAS61_29255</name>
</gene>
<proteinExistence type="predicted"/>
<dbReference type="PANTHER" id="PTHR30508:SF1">
    <property type="entry name" value="UPF0051 PROTEIN ABCI8, CHLOROPLASTIC-RELATED"/>
    <property type="match status" value="1"/>
</dbReference>
<sequence>MPAVQETVERVKRIDVDQYRYGFETLIDSEKAPKGLSEEIVKFISQKKNEPAWMLQWRL</sequence>
<organism evidence="1 2">
    <name type="scientific">Bradyrhizobium zhanjiangense</name>
    <dbReference type="NCBI Taxonomy" id="1325107"/>
    <lineage>
        <taxon>Bacteria</taxon>
        <taxon>Pseudomonadati</taxon>
        <taxon>Pseudomonadota</taxon>
        <taxon>Alphaproteobacteria</taxon>
        <taxon>Hyphomicrobiales</taxon>
        <taxon>Nitrobacteraceae</taxon>
        <taxon>Bradyrhizobium</taxon>
    </lineage>
</organism>
<reference evidence="1 2" key="1">
    <citation type="submission" date="2018-11" db="EMBL/GenBank/DDBJ databases">
        <title>Bradyrhizobium sp. nov., isolated from effective nodules of peanut in China.</title>
        <authorList>
            <person name="Li Y."/>
        </authorList>
    </citation>
    <scope>NUCLEOTIDE SEQUENCE [LARGE SCALE GENOMIC DNA]</scope>
    <source>
        <strain evidence="1 2">CCBAU 51770</strain>
    </source>
</reference>
<comment type="caution">
    <text evidence="1">The sequence shown here is derived from an EMBL/GenBank/DDBJ whole genome shotgun (WGS) entry which is preliminary data.</text>
</comment>
<evidence type="ECO:0000313" key="1">
    <source>
        <dbReference type="EMBL" id="RXG88430.1"/>
    </source>
</evidence>
<accession>A0A4Q0QDJ2</accession>
<dbReference type="GO" id="GO:0016226">
    <property type="term" value="P:iron-sulfur cluster assembly"/>
    <property type="evidence" value="ECO:0007669"/>
    <property type="project" value="InterPro"/>
</dbReference>
<name>A0A4Q0QDJ2_9BRAD</name>
<protein>
    <submittedName>
        <fullName evidence="1">Fe-S cluster assembly protein SufB</fullName>
    </submittedName>
</protein>
<dbReference type="Proteomes" id="UP000290174">
    <property type="component" value="Unassembled WGS sequence"/>
</dbReference>
<dbReference type="PANTHER" id="PTHR30508">
    <property type="entry name" value="FES CLUSTER ASSEMBLY PROTEIN SUF"/>
    <property type="match status" value="1"/>
</dbReference>
<feature type="non-terminal residue" evidence="1">
    <location>
        <position position="59"/>
    </location>
</feature>
<dbReference type="EMBL" id="RKMK01000036">
    <property type="protein sequence ID" value="RXG88430.1"/>
    <property type="molecule type" value="Genomic_DNA"/>
</dbReference>
<dbReference type="InterPro" id="IPR055346">
    <property type="entry name" value="Fe-S_cluster_assembly_SufBD"/>
</dbReference>
<evidence type="ECO:0000313" key="2">
    <source>
        <dbReference type="Proteomes" id="UP000290174"/>
    </source>
</evidence>
<dbReference type="AlphaFoldDB" id="A0A4Q0QDJ2"/>